<evidence type="ECO:0000256" key="1">
    <source>
        <dbReference type="SAM" id="Coils"/>
    </source>
</evidence>
<dbReference type="RefSeq" id="WP_153373330.1">
    <property type="nucleotide sequence ID" value="NZ_WIVU01000008.1"/>
</dbReference>
<reference evidence="5 6" key="1">
    <citation type="submission" date="2019-10" db="EMBL/GenBank/DDBJ databases">
        <title>Evaluation of single-gene subtyping targets for Pseudomonas.</title>
        <authorList>
            <person name="Reichler S.J."/>
            <person name="Orsi R.H."/>
            <person name="Wiedmann M."/>
            <person name="Martin N.H."/>
            <person name="Murphy S.I."/>
        </authorList>
    </citation>
    <scope>NUCLEOTIDE SEQUENCE [LARGE SCALE GENOMIC DNA]</scope>
    <source>
        <strain evidence="5 6">FSL R10-1637</strain>
    </source>
</reference>
<proteinExistence type="predicted"/>
<keyword evidence="1" id="KW-0175">Coiled coil</keyword>
<dbReference type="InterPro" id="IPR040840">
    <property type="entry name" value="TcA_TcB_BD"/>
</dbReference>
<feature type="coiled-coil region" evidence="1">
    <location>
        <begin position="1033"/>
        <end position="1067"/>
    </location>
</feature>
<gene>
    <name evidence="5" type="ORF">GHO27_06335</name>
</gene>
<dbReference type="Pfam" id="PF18276">
    <property type="entry name" value="TcA_TcB_BD"/>
    <property type="match status" value="1"/>
</dbReference>
<organism evidence="5 6">
    <name type="scientific">Pseudomonas helleri</name>
    <dbReference type="NCBI Taxonomy" id="1608996"/>
    <lineage>
        <taxon>Bacteria</taxon>
        <taxon>Pseudomonadati</taxon>
        <taxon>Pseudomonadota</taxon>
        <taxon>Gammaproteobacteria</taxon>
        <taxon>Pseudomonadales</taxon>
        <taxon>Pseudomonadaceae</taxon>
        <taxon>Pseudomonas</taxon>
    </lineage>
</organism>
<evidence type="ECO:0000313" key="5">
    <source>
        <dbReference type="EMBL" id="MQU05301.1"/>
    </source>
</evidence>
<evidence type="ECO:0000259" key="2">
    <source>
        <dbReference type="Pfam" id="PF18276"/>
    </source>
</evidence>
<dbReference type="Pfam" id="PF20220">
    <property type="entry name" value="ABC_toxin_N"/>
    <property type="match status" value="1"/>
</dbReference>
<dbReference type="InterPro" id="IPR046839">
    <property type="entry name" value="ABC_toxin_N"/>
</dbReference>
<evidence type="ECO:0000259" key="3">
    <source>
        <dbReference type="Pfam" id="PF18413"/>
    </source>
</evidence>
<dbReference type="Proteomes" id="UP000478064">
    <property type="component" value="Unassembled WGS sequence"/>
</dbReference>
<accession>A0A6L5HSG2</accession>
<feature type="domain" description="Tc toxin complex TcA C-terminal TcB-binding" evidence="2">
    <location>
        <begin position="1053"/>
        <end position="1349"/>
    </location>
</feature>
<evidence type="ECO:0000259" key="4">
    <source>
        <dbReference type="Pfam" id="PF20220"/>
    </source>
</evidence>
<protein>
    <submittedName>
        <fullName evidence="5">Insecticidal toxin complex protein</fullName>
    </submittedName>
</protein>
<dbReference type="Pfam" id="PF18413">
    <property type="entry name" value="Neuraminidase"/>
    <property type="match status" value="1"/>
</dbReference>
<feature type="domain" description="ABC toxin N-terminal" evidence="4">
    <location>
        <begin position="9"/>
        <end position="143"/>
    </location>
</feature>
<evidence type="ECO:0000313" key="6">
    <source>
        <dbReference type="Proteomes" id="UP000478064"/>
    </source>
</evidence>
<dbReference type="InterPro" id="IPR041079">
    <property type="entry name" value="Neuraminidase-like"/>
</dbReference>
<sequence length="1351" mass="151467">MNETLLAGLNESRRDALVAYYIQRVIPDRGLGELAEKIVSADDLYEYLLLDTQVSGLIKTSRIAEAVASVQLYLHRCQEQLEPDTDAQAMQEASRHNGYFSRWNAYNKRYANWAGLQRLLHYPASYIDPELRYNKTQLFVELESAINQGRVTEERVEQAFTQYVSGLRNVLDIRYDSGYQVEPAGKQGVAYFCGSIPGTTGEYYWRRVDATDYGEDSRVRNAGAWTEWLKIDAPLQPLPDTVPSIVYFDSRLHVLCVHEYASRSELTDTGDVLETQLINIRELQVATLLPSGQWKLRNYPLTNNALGVFAVELRDVRPDVAPSLGVFFEVPKGLDVARYNKTLQPVESLGVMDSLGFIHELIQEPYSHIFPVRQPISYTAATEAAEYIVKSDFYRDYFNSNSGVGFKVSDLLFSKSSGGKLSIDMNLVVNYPYNVKFAVEIFYSSSGVFDSVFFDGNSHNATVTVLTNVVFDDFAIDRLFRVKLILNTNAFDVELSRVNDSAPATFKNIVPNENLWISTSRLNTGRTQMLYTMPGQHKEFTLTTLAGPLMEQKMLDGVDALLSWDLQQLLIDPDDYAGNSITRPLTFIGGVGLYTWEVFFHAPLLIANRLLSEQRFDEAERWFKRIFDPAGYRDADGNLQMNGTQPRYWNVRPLQEDIAWNPSSPADTDDPDVIAAADPMHYKLAVYLRTLELLSARGDHLYRQQTRDSLSEARMWYVQALQMLGPRPTLPLALAWDAPTLNEASSADNLRLLQLEQMVEQQLPHLAPASVPQITVVNGPFRAPVDAAVLAYWDRFEGRLYNLRHNLSIDGQPLSLRLFELPTDPRALQMARLAGDGAGGQEAQVSTPLWPQRFPVIVERARAGVQQVIQFGANLQSVLERRDADALSVMQQTQQGGLLAILREVHRANLASLDQTLEGMKKSQASHLARQQHYEALYQENISSREQQSMDLRSDAGYIDSAAGVLRLVGGGLNTLPTMAMAGGGIGFAMGGAGWGKLGSVVDASSDVLRIAANVMEGIAGKIDISEHYRRRRQDWDLQRDQARREAEQLTDQIAALNQQKSMTLKQQQQTELEQAYSAAVLEVMTTRFTGQALFNWQAARLATLYYQLYDSVSALCTQAQASLRWETSDLRNYLRPGNWNDLYQGLLAGESLLLSLQQMENAYLQWDRRALEVRKTVSLLSLSPSLITDIQTALTQKASTLARRHEEPSKVTVTLKDEGLILTFDLKDMNIANDYPDRLGARRLLKALSVSLPALLGPYQDVQALLSYSGNEPIADGCTAVAISHGLNDNGLFQLDFNDGKYLPFEGIPVKDAAFSLMFPNAAEQANTPNQQAMLMSLNDIILHINYTIR</sequence>
<name>A0A6L5HSG2_9PSED</name>
<feature type="domain" description="Neuraminidase-like" evidence="3">
    <location>
        <begin position="177"/>
        <end position="260"/>
    </location>
</feature>
<dbReference type="EMBL" id="WIVU01000008">
    <property type="protein sequence ID" value="MQU05301.1"/>
    <property type="molecule type" value="Genomic_DNA"/>
</dbReference>
<comment type="caution">
    <text evidence="5">The sequence shown here is derived from an EMBL/GenBank/DDBJ whole genome shotgun (WGS) entry which is preliminary data.</text>
</comment>